<name>A0AAE0FZZ4_9CHLO</name>
<evidence type="ECO:0000313" key="3">
    <source>
        <dbReference type="Proteomes" id="UP001190700"/>
    </source>
</evidence>
<dbReference type="EMBL" id="LGRX02011881">
    <property type="protein sequence ID" value="KAK3268341.1"/>
    <property type="molecule type" value="Genomic_DNA"/>
</dbReference>
<keyword evidence="1" id="KW-0812">Transmembrane</keyword>
<organism evidence="2 3">
    <name type="scientific">Cymbomonas tetramitiformis</name>
    <dbReference type="NCBI Taxonomy" id="36881"/>
    <lineage>
        <taxon>Eukaryota</taxon>
        <taxon>Viridiplantae</taxon>
        <taxon>Chlorophyta</taxon>
        <taxon>Pyramimonadophyceae</taxon>
        <taxon>Pyramimonadales</taxon>
        <taxon>Pyramimonadaceae</taxon>
        <taxon>Cymbomonas</taxon>
    </lineage>
</organism>
<dbReference type="AlphaFoldDB" id="A0AAE0FZZ4"/>
<keyword evidence="1" id="KW-1133">Transmembrane helix</keyword>
<keyword evidence="1" id="KW-0472">Membrane</keyword>
<feature type="transmembrane region" description="Helical" evidence="1">
    <location>
        <begin position="30"/>
        <end position="51"/>
    </location>
</feature>
<accession>A0AAE0FZZ4</accession>
<sequence length="159" mass="17468">MNLCWKKDPSYAPMAIATGYLPGTPDRRPAAVYLLVVVMVVLVVVLARAAVGAATPSACKNARVECHSRIALYVPTCSGCMLRDAGCMLEKAGCMLGKASYLHPLDDPLQEVESILNLVVVLIWQPVVLVVSAGVVVVPPEEVVGRRWWWWRWRWVVVG</sequence>
<gene>
    <name evidence="2" type="ORF">CYMTET_23151</name>
</gene>
<proteinExistence type="predicted"/>
<evidence type="ECO:0000256" key="1">
    <source>
        <dbReference type="SAM" id="Phobius"/>
    </source>
</evidence>
<reference evidence="2 3" key="1">
    <citation type="journal article" date="2015" name="Genome Biol. Evol.">
        <title>Comparative Genomics of a Bacterivorous Green Alga Reveals Evolutionary Causalities and Consequences of Phago-Mixotrophic Mode of Nutrition.</title>
        <authorList>
            <person name="Burns J.A."/>
            <person name="Paasch A."/>
            <person name="Narechania A."/>
            <person name="Kim E."/>
        </authorList>
    </citation>
    <scope>NUCLEOTIDE SEQUENCE [LARGE SCALE GENOMIC DNA]</scope>
    <source>
        <strain evidence="2 3">PLY_AMNH</strain>
    </source>
</reference>
<protein>
    <submittedName>
        <fullName evidence="2">Uncharacterized protein</fullName>
    </submittedName>
</protein>
<dbReference type="Proteomes" id="UP001190700">
    <property type="component" value="Unassembled WGS sequence"/>
</dbReference>
<comment type="caution">
    <text evidence="2">The sequence shown here is derived from an EMBL/GenBank/DDBJ whole genome shotgun (WGS) entry which is preliminary data.</text>
</comment>
<keyword evidence="3" id="KW-1185">Reference proteome</keyword>
<evidence type="ECO:0000313" key="2">
    <source>
        <dbReference type="EMBL" id="KAK3268341.1"/>
    </source>
</evidence>
<feature type="transmembrane region" description="Helical" evidence="1">
    <location>
        <begin position="115"/>
        <end position="138"/>
    </location>
</feature>